<keyword evidence="2" id="KW-0812">Transmembrane</keyword>
<feature type="coiled-coil region" evidence="1">
    <location>
        <begin position="511"/>
        <end position="546"/>
    </location>
</feature>
<proteinExistence type="predicted"/>
<feature type="coiled-coil region" evidence="1">
    <location>
        <begin position="654"/>
        <end position="681"/>
    </location>
</feature>
<dbReference type="InterPro" id="IPR027417">
    <property type="entry name" value="P-loop_NTPase"/>
</dbReference>
<keyword evidence="1" id="KW-0175">Coiled coil</keyword>
<reference evidence="3 4" key="1">
    <citation type="submission" date="2020-05" db="EMBL/GenBank/DDBJ databases">
        <title>Sulfurimonas marisnigri, sp. nov., and Sulfurimonas baltica, sp. nov., manganese oxide reducing chemolithoautotrophs of the class Epsilonproteobacteria isolated from the pelagic redoxclines of the Black and Baltic Seas and emended description of the genus Sulfurimonas.</title>
        <authorList>
            <person name="Henkel J.V."/>
            <person name="Laudan C."/>
            <person name="Werner J."/>
            <person name="Neu T."/>
            <person name="Plewe S."/>
            <person name="Sproer C."/>
            <person name="Bunk B."/>
            <person name="Schulz-Vogt H.N."/>
        </authorList>
    </citation>
    <scope>NUCLEOTIDE SEQUENCE [LARGE SCALE GENOMIC DNA]</scope>
    <source>
        <strain evidence="3 4">GD2</strain>
    </source>
</reference>
<accession>A0A7S7LXL2</accession>
<evidence type="ECO:0000313" key="3">
    <source>
        <dbReference type="EMBL" id="QOY52743.1"/>
    </source>
</evidence>
<keyword evidence="2" id="KW-1133">Transmembrane helix</keyword>
<dbReference type="SUPFAM" id="SSF52540">
    <property type="entry name" value="P-loop containing nucleoside triphosphate hydrolases"/>
    <property type="match status" value="1"/>
</dbReference>
<name>A0A7S7LXL2_9BACT</name>
<evidence type="ECO:0000313" key="4">
    <source>
        <dbReference type="Proteomes" id="UP000593994"/>
    </source>
</evidence>
<dbReference type="Proteomes" id="UP000593994">
    <property type="component" value="Chromosome"/>
</dbReference>
<dbReference type="EMBL" id="CP054492">
    <property type="protein sequence ID" value="QOY52743.1"/>
    <property type="molecule type" value="Genomic_DNA"/>
</dbReference>
<gene>
    <name evidence="3" type="ORF">HUE88_03395</name>
</gene>
<evidence type="ECO:0008006" key="5">
    <source>
        <dbReference type="Google" id="ProtNLM"/>
    </source>
</evidence>
<dbReference type="RefSeq" id="WP_194371078.1">
    <property type="nucleotide sequence ID" value="NZ_CP054492.1"/>
</dbReference>
<feature type="transmembrane region" description="Helical" evidence="2">
    <location>
        <begin position="34"/>
        <end position="57"/>
    </location>
</feature>
<sequence>MANKEEEFITTDRLYEAGYFNKKGYLNKSLISKISFFSIIISFIFFNYIGISGYYLFLKEITFNEFINYSFQEEFIANSAVWWFEKAKNILVDKNITFIFINLISIMLPIIFIFKWINSIRKKAEVQSRLASNNLNQYFLYKNDKKNNSFTFKLIKGETVNFDGFNNIKNKENLCQFFGYSSMEAKRVEDNKVIIVFSNKFPAIDNEEVKELNKNIEQYAMAGYMTLGYSNISDEGAIEKKVGNLFIKYLPLSDLNIHIKLIGASGFGKSVNFATFLRNFINSFNEIDTLFIHDFKGIESSRIEKFIEQSSQKEELEKRIISSTTIDELEDILVKLKVVYEYRRVVMSENNWLNYKGGKIIVMIDEYNIGMSALESKNKFERKKGEQVERMIKDFSMLYRAMNMYLIIVGQSNQVQDNWSSTLNKQTSIGFLLKTSSYVANSFCSEAYEKGIDCSNFNKGEVLYYNANNSIYFKFLAAYLNENFLFDMGRINITQRKEIDNNMFKLAIQLKQKLKNENKVYYEKLLKAEEIKEADYKKQIDDFNETLTKNINEISNYKFLVKEKDNFKFLKEEEFEINEEEEYETDKPIEQLITETVEKEEIVVKIDINPDLRSLIKLHKQKKTNESIIEAQKIDNSKIESEFEEFSLESFEEKEKQEFEIQKLEDIKEKKEDMLFEELEQLINNNKNEDGTIHKIDDITNLLNDL</sequence>
<keyword evidence="4" id="KW-1185">Reference proteome</keyword>
<keyword evidence="2" id="KW-0472">Membrane</keyword>
<evidence type="ECO:0000256" key="1">
    <source>
        <dbReference type="SAM" id="Coils"/>
    </source>
</evidence>
<organism evidence="3 4">
    <name type="scientific">Candidatus Sulfurimonas baltica</name>
    <dbReference type="NCBI Taxonomy" id="2740404"/>
    <lineage>
        <taxon>Bacteria</taxon>
        <taxon>Pseudomonadati</taxon>
        <taxon>Campylobacterota</taxon>
        <taxon>Epsilonproteobacteria</taxon>
        <taxon>Campylobacterales</taxon>
        <taxon>Sulfurimonadaceae</taxon>
        <taxon>Sulfurimonas</taxon>
    </lineage>
</organism>
<dbReference type="Gene3D" id="3.40.50.300">
    <property type="entry name" value="P-loop containing nucleotide triphosphate hydrolases"/>
    <property type="match status" value="1"/>
</dbReference>
<evidence type="ECO:0000256" key="2">
    <source>
        <dbReference type="SAM" id="Phobius"/>
    </source>
</evidence>
<dbReference type="AlphaFoldDB" id="A0A7S7LXL2"/>
<feature type="transmembrane region" description="Helical" evidence="2">
    <location>
        <begin position="96"/>
        <end position="117"/>
    </location>
</feature>
<dbReference type="KEGG" id="sbal:HUE88_03395"/>
<protein>
    <recommendedName>
        <fullName evidence="5">FtsK domain-containing protein</fullName>
    </recommendedName>
</protein>